<sequence>MRCDTLQEVTLYRNFDELADDVLELAKEILPDQLLYLTTIEEDQQMILRLSNNHRRIEIRAGQVFEMEQTLCRHINFEQNEPIWYESVSDDERLEDMQDTLKALQIESYLGIPISLTNGQTFGTLCAVHDEASQFEEKSIQLLQRIAKLFSYYLELEQFAWKDTLTQLYNRRYLTRQWETEQQHSGALFYLDLDGFKQVNDVYGHETGDKVLIDVAKRLQDSTRSYKDAFSVRIGGDEFLIRFTHQRTKKEYERIAQQLLQKLGTWQTPYAVSTSIGIVLFDDETIKLKTIIQHADRALYAAKKDGKNTFRFADAVSHRIQ</sequence>
<dbReference type="Proteomes" id="UP000679498">
    <property type="component" value="Chromosome"/>
</dbReference>
<proteinExistence type="predicted"/>
<keyword evidence="3" id="KW-1185">Reference proteome</keyword>
<dbReference type="InterPro" id="IPR029787">
    <property type="entry name" value="Nucleotide_cyclase"/>
</dbReference>
<organism evidence="2 3">
    <name type="scientific">Exiguobacterium acetylicum</name>
    <name type="common">Brevibacterium acetylicum</name>
    <dbReference type="NCBI Taxonomy" id="41170"/>
    <lineage>
        <taxon>Bacteria</taxon>
        <taxon>Bacillati</taxon>
        <taxon>Bacillota</taxon>
        <taxon>Bacilli</taxon>
        <taxon>Bacillales</taxon>
        <taxon>Bacillales Family XII. Incertae Sedis</taxon>
        <taxon>Exiguobacterium</taxon>
    </lineage>
</organism>
<dbReference type="SUPFAM" id="SSF55073">
    <property type="entry name" value="Nucleotide cyclase"/>
    <property type="match status" value="1"/>
</dbReference>
<dbReference type="Gene3D" id="3.30.450.40">
    <property type="match status" value="1"/>
</dbReference>
<dbReference type="EMBL" id="CP075897">
    <property type="protein sequence ID" value="QWB31616.1"/>
    <property type="molecule type" value="Genomic_DNA"/>
</dbReference>
<dbReference type="PROSITE" id="PS50887">
    <property type="entry name" value="GGDEF"/>
    <property type="match status" value="1"/>
</dbReference>
<reference evidence="2 3" key="1">
    <citation type="submission" date="2021-05" db="EMBL/GenBank/DDBJ databases">
        <title>Biocontrol using Exiguobacterium acetylicum SI17 against litchi downy blight caused by Peronophythora litchii.</title>
        <authorList>
            <person name="Zheng L."/>
        </authorList>
    </citation>
    <scope>NUCLEOTIDE SEQUENCE [LARGE SCALE GENOMIC DNA]</scope>
    <source>
        <strain evidence="2 3">SI17</strain>
    </source>
</reference>
<dbReference type="PANTHER" id="PTHR46663:SF2">
    <property type="entry name" value="GGDEF DOMAIN-CONTAINING PROTEIN"/>
    <property type="match status" value="1"/>
</dbReference>
<dbReference type="SUPFAM" id="SSF55781">
    <property type="entry name" value="GAF domain-like"/>
    <property type="match status" value="1"/>
</dbReference>
<accession>A0ABX8GDU1</accession>
<dbReference type="Pfam" id="PF13185">
    <property type="entry name" value="GAF_2"/>
    <property type="match status" value="1"/>
</dbReference>
<dbReference type="PANTHER" id="PTHR46663">
    <property type="entry name" value="DIGUANYLATE CYCLASE DGCT-RELATED"/>
    <property type="match status" value="1"/>
</dbReference>
<protein>
    <submittedName>
        <fullName evidence="2">Sensor domain-containing diguanylate cyclase</fullName>
    </submittedName>
</protein>
<name>A0ABX8GDU1_EXIAC</name>
<dbReference type="Gene3D" id="3.30.70.270">
    <property type="match status" value="1"/>
</dbReference>
<gene>
    <name evidence="2" type="ORF">KKI46_08245</name>
</gene>
<evidence type="ECO:0000313" key="2">
    <source>
        <dbReference type="EMBL" id="QWB31616.1"/>
    </source>
</evidence>
<evidence type="ECO:0000313" key="3">
    <source>
        <dbReference type="Proteomes" id="UP000679498"/>
    </source>
</evidence>
<dbReference type="InterPro" id="IPR003018">
    <property type="entry name" value="GAF"/>
</dbReference>
<dbReference type="Pfam" id="PF00990">
    <property type="entry name" value="GGDEF"/>
    <property type="match status" value="1"/>
</dbReference>
<dbReference type="SMART" id="SM00065">
    <property type="entry name" value="GAF"/>
    <property type="match status" value="1"/>
</dbReference>
<dbReference type="CDD" id="cd01949">
    <property type="entry name" value="GGDEF"/>
    <property type="match status" value="1"/>
</dbReference>
<dbReference type="NCBIfam" id="TIGR00254">
    <property type="entry name" value="GGDEF"/>
    <property type="match status" value="1"/>
</dbReference>
<dbReference type="InterPro" id="IPR052163">
    <property type="entry name" value="DGC-Regulatory_Protein"/>
</dbReference>
<evidence type="ECO:0000259" key="1">
    <source>
        <dbReference type="PROSITE" id="PS50887"/>
    </source>
</evidence>
<dbReference type="InterPro" id="IPR029016">
    <property type="entry name" value="GAF-like_dom_sf"/>
</dbReference>
<dbReference type="SMART" id="SM00267">
    <property type="entry name" value="GGDEF"/>
    <property type="match status" value="1"/>
</dbReference>
<dbReference type="InterPro" id="IPR043128">
    <property type="entry name" value="Rev_trsase/Diguanyl_cyclase"/>
</dbReference>
<feature type="domain" description="GGDEF" evidence="1">
    <location>
        <begin position="184"/>
        <end position="315"/>
    </location>
</feature>
<dbReference type="InterPro" id="IPR000160">
    <property type="entry name" value="GGDEF_dom"/>
</dbReference>